<proteinExistence type="predicted"/>
<dbReference type="InterPro" id="IPR043504">
    <property type="entry name" value="Peptidase_S1_PA_chymotrypsin"/>
</dbReference>
<dbReference type="PRINTS" id="PR00834">
    <property type="entry name" value="PROTEASES2C"/>
</dbReference>
<evidence type="ECO:0000313" key="3">
    <source>
        <dbReference type="Proteomes" id="UP000192940"/>
    </source>
</evidence>
<dbReference type="GO" id="GO:0006508">
    <property type="term" value="P:proteolysis"/>
    <property type="evidence" value="ECO:0007669"/>
    <property type="project" value="UniProtKB-KW"/>
</dbReference>
<keyword evidence="2" id="KW-0645">Protease</keyword>
<accession>A0A1X7GDD2</accession>
<dbReference type="STRING" id="1313296.SAMN05661091_0406"/>
<dbReference type="Proteomes" id="UP000192940">
    <property type="component" value="Chromosome I"/>
</dbReference>
<dbReference type="Pfam" id="PF13365">
    <property type="entry name" value="Trypsin_2"/>
    <property type="match status" value="1"/>
</dbReference>
<reference evidence="3" key="1">
    <citation type="submission" date="2017-04" db="EMBL/GenBank/DDBJ databases">
        <authorList>
            <person name="Varghese N."/>
            <person name="Submissions S."/>
        </authorList>
    </citation>
    <scope>NUCLEOTIDE SEQUENCE [LARGE SCALE GENOMIC DNA]</scope>
    <source>
        <strain evidence="3">N3/975</strain>
    </source>
</reference>
<dbReference type="InterPro" id="IPR036034">
    <property type="entry name" value="PDZ_sf"/>
</dbReference>
<name>A0A1X7GDD2_9BACL</name>
<dbReference type="InterPro" id="IPR009003">
    <property type="entry name" value="Peptidase_S1_PA"/>
</dbReference>
<organism evidence="2 3">
    <name type="scientific">Paenibacillus uliginis N3/975</name>
    <dbReference type="NCBI Taxonomy" id="1313296"/>
    <lineage>
        <taxon>Bacteria</taxon>
        <taxon>Bacillati</taxon>
        <taxon>Bacillota</taxon>
        <taxon>Bacilli</taxon>
        <taxon>Bacillales</taxon>
        <taxon>Paenibacillaceae</taxon>
        <taxon>Paenibacillus</taxon>
    </lineage>
</organism>
<dbReference type="AlphaFoldDB" id="A0A1X7GDD2"/>
<keyword evidence="1" id="KW-0378">Hydrolase</keyword>
<dbReference type="InterPro" id="IPR001940">
    <property type="entry name" value="Peptidase_S1C"/>
</dbReference>
<sequence length="378" mass="40245">MQANMWRGTGEEMKISGSKKVVGTLLSITLLLSVGMSPFSVTTAEALSVSENTSSTNYTYEQDPVPKVIKKMSPSVVGIIGKTPGGNTQSGEDRYNLTHGTGVIFKSDGWIITNAHVVDGYTGITVVTADNKTYKAKKVFSDTISDIALVKINAKSLTPAKFAKSSRSAQVGEKVIAIGTPVYFTLRNSATVGVVSGLDRSVDSSYRLIQTDTAINPGNSGGPLVNLKGEVIGINSMKFSGLEVENMGFSIPTETVQYVTSHLLKYGEVKRAGLGLALEESWSAIVGLPSDDPLTVTKVLSAQAKKAGIKEDDVLYSINGKRVYSVVDINEMLKDFMPEAKVNVLMQSDGDIVNRTLTLSSENKTDAIAAIAATGEEQ</sequence>
<evidence type="ECO:0000256" key="1">
    <source>
        <dbReference type="ARBA" id="ARBA00022825"/>
    </source>
</evidence>
<gene>
    <name evidence="2" type="ORF">SAMN05661091_0406</name>
</gene>
<keyword evidence="3" id="KW-1185">Reference proteome</keyword>
<dbReference type="GO" id="GO:0004252">
    <property type="term" value="F:serine-type endopeptidase activity"/>
    <property type="evidence" value="ECO:0007669"/>
    <property type="project" value="InterPro"/>
</dbReference>
<dbReference type="SUPFAM" id="SSF50494">
    <property type="entry name" value="Trypsin-like serine proteases"/>
    <property type="match status" value="1"/>
</dbReference>
<dbReference type="Gene3D" id="2.30.42.10">
    <property type="match status" value="1"/>
</dbReference>
<protein>
    <submittedName>
        <fullName evidence="2">Serine protease Do</fullName>
    </submittedName>
</protein>
<dbReference type="PANTHER" id="PTHR22939">
    <property type="entry name" value="SERINE PROTEASE FAMILY S1C HTRA-RELATED"/>
    <property type="match status" value="1"/>
</dbReference>
<dbReference type="SUPFAM" id="SSF50156">
    <property type="entry name" value="PDZ domain-like"/>
    <property type="match status" value="1"/>
</dbReference>
<dbReference type="EMBL" id="LT840184">
    <property type="protein sequence ID" value="SMF68135.1"/>
    <property type="molecule type" value="Genomic_DNA"/>
</dbReference>
<keyword evidence="1" id="KW-0720">Serine protease</keyword>
<dbReference type="PANTHER" id="PTHR22939:SF129">
    <property type="entry name" value="SERINE PROTEASE HTRA2, MITOCHONDRIAL"/>
    <property type="match status" value="1"/>
</dbReference>
<evidence type="ECO:0000313" key="2">
    <source>
        <dbReference type="EMBL" id="SMF68135.1"/>
    </source>
</evidence>
<dbReference type="Gene3D" id="2.40.10.10">
    <property type="entry name" value="Trypsin-like serine proteases"/>
    <property type="match status" value="2"/>
</dbReference>